<dbReference type="PROSITE" id="PS01124">
    <property type="entry name" value="HTH_ARAC_FAMILY_2"/>
    <property type="match status" value="1"/>
</dbReference>
<keyword evidence="6" id="KW-1185">Reference proteome</keyword>
<dbReference type="EMBL" id="SDOZ01000002">
    <property type="protein sequence ID" value="RXZ61060.1"/>
    <property type="molecule type" value="Genomic_DNA"/>
</dbReference>
<dbReference type="InterPro" id="IPR018060">
    <property type="entry name" value="HTH_AraC"/>
</dbReference>
<dbReference type="Pfam" id="PF02311">
    <property type="entry name" value="AraC_binding"/>
    <property type="match status" value="1"/>
</dbReference>
<comment type="caution">
    <text evidence="5">The sequence shown here is derived from an EMBL/GenBank/DDBJ whole genome shotgun (WGS) entry which is preliminary data.</text>
</comment>
<evidence type="ECO:0000256" key="2">
    <source>
        <dbReference type="ARBA" id="ARBA00023125"/>
    </source>
</evidence>
<evidence type="ECO:0000313" key="6">
    <source>
        <dbReference type="Proteomes" id="UP000291269"/>
    </source>
</evidence>
<evidence type="ECO:0000259" key="4">
    <source>
        <dbReference type="PROSITE" id="PS01124"/>
    </source>
</evidence>
<name>A0A4Q2KAZ4_9FIRM</name>
<gene>
    <name evidence="5" type="ORF">ESZ91_01385</name>
</gene>
<keyword evidence="1" id="KW-0805">Transcription regulation</keyword>
<dbReference type="InterPro" id="IPR037923">
    <property type="entry name" value="HTH-like"/>
</dbReference>
<sequence length="292" mass="34502">MNQILENLNCSWTEESERLFVTPSNELKNFLFYVQETGKFSTFQPYFTEREGLHSFLILLTLSGEGALEYQNRRYCLKKGDVFFIDCKPRHKYFAQSKENWDFLWVHFYGADARGFFNYFSAQNEGVATKIRSEECVNIMTRLNEINRRPSPQSDILSFRLLSELLSELLLSGTPAAFSPNTVPEHMLKLRGEIDRRFCQTISLERLAKSFGRNKYALCRDFKKYFGIGFKEYVTTKRISYAKEILRFSDRSVSEISEMLGYENTEYFIALFKRYEHTTPLAFRKKWQNLRA</sequence>
<keyword evidence="2" id="KW-0238">DNA-binding</keyword>
<dbReference type="GO" id="GO:0003700">
    <property type="term" value="F:DNA-binding transcription factor activity"/>
    <property type="evidence" value="ECO:0007669"/>
    <property type="project" value="InterPro"/>
</dbReference>
<feature type="domain" description="HTH araC/xylS-type" evidence="4">
    <location>
        <begin position="188"/>
        <end position="286"/>
    </location>
</feature>
<dbReference type="AlphaFoldDB" id="A0A4Q2KAZ4"/>
<dbReference type="Gene3D" id="1.10.10.60">
    <property type="entry name" value="Homeodomain-like"/>
    <property type="match status" value="2"/>
</dbReference>
<dbReference type="SMART" id="SM00342">
    <property type="entry name" value="HTH_ARAC"/>
    <property type="match status" value="1"/>
</dbReference>
<dbReference type="PANTHER" id="PTHR43280">
    <property type="entry name" value="ARAC-FAMILY TRANSCRIPTIONAL REGULATOR"/>
    <property type="match status" value="1"/>
</dbReference>
<dbReference type="GO" id="GO:0043565">
    <property type="term" value="F:sequence-specific DNA binding"/>
    <property type="evidence" value="ECO:0007669"/>
    <property type="project" value="InterPro"/>
</dbReference>
<keyword evidence="3" id="KW-0804">Transcription</keyword>
<dbReference type="PANTHER" id="PTHR43280:SF28">
    <property type="entry name" value="HTH-TYPE TRANSCRIPTIONAL ACTIVATOR RHAS"/>
    <property type="match status" value="1"/>
</dbReference>
<dbReference type="InterPro" id="IPR003313">
    <property type="entry name" value="AraC-bd"/>
</dbReference>
<dbReference type="OrthoDB" id="1410840at2"/>
<dbReference type="SUPFAM" id="SSF46689">
    <property type="entry name" value="Homeodomain-like"/>
    <property type="match status" value="2"/>
</dbReference>
<organism evidence="5 6">
    <name type="scientific">Candidatus Borkfalkia ceftriaxoniphila</name>
    <dbReference type="NCBI Taxonomy" id="2508949"/>
    <lineage>
        <taxon>Bacteria</taxon>
        <taxon>Bacillati</taxon>
        <taxon>Bacillota</taxon>
        <taxon>Clostridia</taxon>
        <taxon>Christensenellales</taxon>
        <taxon>Christensenellaceae</taxon>
        <taxon>Candidatus Borkfalkia</taxon>
    </lineage>
</organism>
<proteinExistence type="predicted"/>
<dbReference type="Gene3D" id="2.60.120.280">
    <property type="entry name" value="Regulatory protein AraC"/>
    <property type="match status" value="1"/>
</dbReference>
<reference evidence="5 6" key="1">
    <citation type="journal article" date="2019" name="Gut">
        <title>Antibiotics-induced monodominance of a novel gut bacterial order.</title>
        <authorList>
            <person name="Hildebrand F."/>
            <person name="Moitinho-Silva L."/>
            <person name="Blasche S."/>
            <person name="Jahn M.T."/>
            <person name="Gossmann T.I."/>
            <person name="Heuerta-Cepas J."/>
            <person name="Hercog R."/>
            <person name="Luetge M."/>
            <person name="Bahram M."/>
            <person name="Pryszlak A."/>
            <person name="Alves R.J."/>
            <person name="Waszak S.M."/>
            <person name="Zhu A."/>
            <person name="Ye L."/>
            <person name="Costea P.I."/>
            <person name="Aalvink S."/>
            <person name="Belzer C."/>
            <person name="Forslund S.K."/>
            <person name="Sunagawa S."/>
            <person name="Hentschel U."/>
            <person name="Merten C."/>
            <person name="Patil K.R."/>
            <person name="Benes V."/>
            <person name="Bork P."/>
        </authorList>
    </citation>
    <scope>NUCLEOTIDE SEQUENCE [LARGE SCALE GENOMIC DNA]</scope>
    <source>
        <strain evidence="5 6">HDS1380</strain>
    </source>
</reference>
<evidence type="ECO:0000256" key="1">
    <source>
        <dbReference type="ARBA" id="ARBA00023015"/>
    </source>
</evidence>
<evidence type="ECO:0000313" key="5">
    <source>
        <dbReference type="EMBL" id="RXZ61060.1"/>
    </source>
</evidence>
<dbReference type="Pfam" id="PF12833">
    <property type="entry name" value="HTH_18"/>
    <property type="match status" value="1"/>
</dbReference>
<dbReference type="Proteomes" id="UP000291269">
    <property type="component" value="Unassembled WGS sequence"/>
</dbReference>
<dbReference type="RefSeq" id="WP_129223359.1">
    <property type="nucleotide sequence ID" value="NZ_SDOZ01000002.1"/>
</dbReference>
<accession>A0A4Q2KAZ4</accession>
<protein>
    <submittedName>
        <fullName evidence="5">AraC family transcriptional regulator</fullName>
    </submittedName>
</protein>
<evidence type="ECO:0000256" key="3">
    <source>
        <dbReference type="ARBA" id="ARBA00023163"/>
    </source>
</evidence>
<dbReference type="InterPro" id="IPR009057">
    <property type="entry name" value="Homeodomain-like_sf"/>
</dbReference>
<dbReference type="SUPFAM" id="SSF51215">
    <property type="entry name" value="Regulatory protein AraC"/>
    <property type="match status" value="1"/>
</dbReference>